<dbReference type="EMBL" id="BPLQ01000535">
    <property type="protein sequence ID" value="GIX72483.1"/>
    <property type="molecule type" value="Genomic_DNA"/>
</dbReference>
<reference evidence="1 2" key="1">
    <citation type="submission" date="2021-06" db="EMBL/GenBank/DDBJ databases">
        <title>Caerostris darwini draft genome.</title>
        <authorList>
            <person name="Kono N."/>
            <person name="Arakawa K."/>
        </authorList>
    </citation>
    <scope>NUCLEOTIDE SEQUENCE [LARGE SCALE GENOMIC DNA]</scope>
</reference>
<organism evidence="1 2">
    <name type="scientific">Caerostris darwini</name>
    <dbReference type="NCBI Taxonomy" id="1538125"/>
    <lineage>
        <taxon>Eukaryota</taxon>
        <taxon>Metazoa</taxon>
        <taxon>Ecdysozoa</taxon>
        <taxon>Arthropoda</taxon>
        <taxon>Chelicerata</taxon>
        <taxon>Arachnida</taxon>
        <taxon>Araneae</taxon>
        <taxon>Araneomorphae</taxon>
        <taxon>Entelegynae</taxon>
        <taxon>Araneoidea</taxon>
        <taxon>Araneidae</taxon>
        <taxon>Caerostris</taxon>
    </lineage>
</organism>
<comment type="caution">
    <text evidence="1">The sequence shown here is derived from an EMBL/GenBank/DDBJ whole genome shotgun (WGS) entry which is preliminary data.</text>
</comment>
<dbReference type="AlphaFoldDB" id="A0AAV4MKU6"/>
<evidence type="ECO:0000313" key="2">
    <source>
        <dbReference type="Proteomes" id="UP001054837"/>
    </source>
</evidence>
<sequence>MTERDKVRDAPSLVKQAATGKRGSSVLYFGAVGEAHNSKMLPISKLKFQSTAATLTELAPRVPGKRRRPNLRGARIFWIMSGRAHLRLLRTMTDPNK</sequence>
<name>A0AAV4MKU6_9ARAC</name>
<gene>
    <name evidence="1" type="ORF">CDAR_230211</name>
</gene>
<accession>A0AAV4MKU6</accession>
<dbReference type="Proteomes" id="UP001054837">
    <property type="component" value="Unassembled WGS sequence"/>
</dbReference>
<evidence type="ECO:0000313" key="1">
    <source>
        <dbReference type="EMBL" id="GIX72483.1"/>
    </source>
</evidence>
<keyword evidence="2" id="KW-1185">Reference proteome</keyword>
<proteinExistence type="predicted"/>
<protein>
    <submittedName>
        <fullName evidence="1">Uncharacterized protein</fullName>
    </submittedName>
</protein>